<feature type="compositionally biased region" description="Low complexity" evidence="5">
    <location>
        <begin position="327"/>
        <end position="347"/>
    </location>
</feature>
<dbReference type="Gene3D" id="1.10.101.10">
    <property type="entry name" value="PGBD-like superfamily/PGBD"/>
    <property type="match status" value="4"/>
</dbReference>
<evidence type="ECO:0000256" key="4">
    <source>
        <dbReference type="ARBA" id="ARBA00022807"/>
    </source>
</evidence>
<dbReference type="PANTHER" id="PTHR47053:SF1">
    <property type="entry name" value="MUREIN DD-ENDOPEPTIDASE MEPH-RELATED"/>
    <property type="match status" value="1"/>
</dbReference>
<evidence type="ECO:0000313" key="7">
    <source>
        <dbReference type="EMBL" id="PYZ92535.1"/>
    </source>
</evidence>
<dbReference type="InterPro" id="IPR051202">
    <property type="entry name" value="Peptidase_C40"/>
</dbReference>
<comment type="similarity">
    <text evidence="1">Belongs to the peptidase C40 family.</text>
</comment>
<dbReference type="InterPro" id="IPR036366">
    <property type="entry name" value="PGBDSf"/>
</dbReference>
<protein>
    <submittedName>
        <fullName evidence="7">Glycoside hydrolase</fullName>
    </submittedName>
</protein>
<dbReference type="Pfam" id="PF01471">
    <property type="entry name" value="PG_binding_1"/>
    <property type="match status" value="4"/>
</dbReference>
<dbReference type="Pfam" id="PF00877">
    <property type="entry name" value="NLPC_P60"/>
    <property type="match status" value="1"/>
</dbReference>
<proteinExistence type="inferred from homology"/>
<reference evidence="7 8" key="1">
    <citation type="submission" date="2017-10" db="EMBL/GenBank/DDBJ databases">
        <title>Bacillus sp. nov., a halophilic bacterium isolated from a Keqin Lake.</title>
        <authorList>
            <person name="Wang H."/>
        </authorList>
    </citation>
    <scope>NUCLEOTIDE SEQUENCE [LARGE SCALE GENOMIC DNA]</scope>
    <source>
        <strain evidence="7 8">KQ-12</strain>
    </source>
</reference>
<dbReference type="Gene3D" id="3.90.1720.10">
    <property type="entry name" value="endopeptidase domain like (from Nostoc punctiforme)"/>
    <property type="match status" value="1"/>
</dbReference>
<dbReference type="InterPro" id="IPR000064">
    <property type="entry name" value="NLP_P60_dom"/>
</dbReference>
<comment type="caution">
    <text evidence="7">The sequence shown here is derived from an EMBL/GenBank/DDBJ whole genome shotgun (WGS) entry which is preliminary data.</text>
</comment>
<keyword evidence="4" id="KW-0788">Thiol protease</keyword>
<evidence type="ECO:0000313" key="8">
    <source>
        <dbReference type="Proteomes" id="UP000248214"/>
    </source>
</evidence>
<evidence type="ECO:0000259" key="6">
    <source>
        <dbReference type="PROSITE" id="PS51935"/>
    </source>
</evidence>
<feature type="compositionally biased region" description="Low complexity" evidence="5">
    <location>
        <begin position="101"/>
        <end position="134"/>
    </location>
</feature>
<dbReference type="SUPFAM" id="SSF54001">
    <property type="entry name" value="Cysteine proteinases"/>
    <property type="match status" value="1"/>
</dbReference>
<feature type="domain" description="NlpC/P60" evidence="6">
    <location>
        <begin position="430"/>
        <end position="549"/>
    </location>
</feature>
<feature type="region of interest" description="Disordered" evidence="5">
    <location>
        <begin position="97"/>
        <end position="150"/>
    </location>
</feature>
<evidence type="ECO:0000256" key="3">
    <source>
        <dbReference type="ARBA" id="ARBA00022801"/>
    </source>
</evidence>
<dbReference type="AlphaFoldDB" id="A0A323TSW5"/>
<dbReference type="InterPro" id="IPR002477">
    <property type="entry name" value="Peptidoglycan-bd-like"/>
</dbReference>
<dbReference type="EMBL" id="PDOD01000003">
    <property type="protein sequence ID" value="PYZ92535.1"/>
    <property type="molecule type" value="Genomic_DNA"/>
</dbReference>
<organism evidence="7 8">
    <name type="scientific">Salipaludibacillus keqinensis</name>
    <dbReference type="NCBI Taxonomy" id="2045207"/>
    <lineage>
        <taxon>Bacteria</taxon>
        <taxon>Bacillati</taxon>
        <taxon>Bacillota</taxon>
        <taxon>Bacilli</taxon>
        <taxon>Bacillales</taxon>
        <taxon>Bacillaceae</taxon>
    </lineage>
</organism>
<dbReference type="PROSITE" id="PS51935">
    <property type="entry name" value="NLPC_P60"/>
    <property type="match status" value="1"/>
</dbReference>
<evidence type="ECO:0000256" key="1">
    <source>
        <dbReference type="ARBA" id="ARBA00007074"/>
    </source>
</evidence>
<evidence type="ECO:0000256" key="2">
    <source>
        <dbReference type="ARBA" id="ARBA00022670"/>
    </source>
</evidence>
<evidence type="ECO:0000256" key="5">
    <source>
        <dbReference type="SAM" id="MobiDB-lite"/>
    </source>
</evidence>
<dbReference type="InterPro" id="IPR036365">
    <property type="entry name" value="PGBD-like_sf"/>
</dbReference>
<feature type="compositionally biased region" description="Low complexity" evidence="5">
    <location>
        <begin position="209"/>
        <end position="254"/>
    </location>
</feature>
<keyword evidence="3 7" id="KW-0378">Hydrolase</keyword>
<dbReference type="RefSeq" id="WP_110610086.1">
    <property type="nucleotide sequence ID" value="NZ_PDOD01000003.1"/>
</dbReference>
<name>A0A323TSW5_9BACI</name>
<dbReference type="PANTHER" id="PTHR47053">
    <property type="entry name" value="MUREIN DD-ENDOPEPTIDASE MEPH-RELATED"/>
    <property type="match status" value="1"/>
</dbReference>
<dbReference type="GO" id="GO:0006508">
    <property type="term" value="P:proteolysis"/>
    <property type="evidence" value="ECO:0007669"/>
    <property type="project" value="UniProtKB-KW"/>
</dbReference>
<keyword evidence="2" id="KW-0645">Protease</keyword>
<dbReference type="SUPFAM" id="SSF47090">
    <property type="entry name" value="PGBD-like"/>
    <property type="match status" value="4"/>
</dbReference>
<sequence length="549" mass="57949">MSFFESKVRSALFVSAASVGAMVVAPGLAEASFGEKNLRVGMEEENVKVLQEKLKDKGYFNFHTATGYFGNVTRQAVQKFQKEHGLTQDGIVGPQTFRALNGTSSSSNGTQSSNSNSSSSGSSSSSTYDSGTSSIQNASQVMRSGTRNQDVSRLQSYLKKAGFYEHPEITGVYGNMTQQAVRKFQQARGLSVDGLAGPQTLSIVNREISGSAPSSGSSASSGSSSSNSSTSSNNSSSSSSSSNNSSATTSSSSSDISNVVLRQGARGSQVRELQTRLKDLGYYTSSVDGSFGPLTVQAVRQLQSQTNISVDGVFGPQTYRELEKGISNNQTSSSSNQSSSSNSSSPSVLKEGSKGSSVTELQNMLKATGHFSGNATGNFGPVTKAALVKFQNQWGLISDGIATKATLDKLEEVAAIHMSESTSSTSSSQSFNTMNLIADASDHLGVPYLWGGTTPSGFDCSGFIQSVFKNNGVNLPRTVAQQWNATKSVSTPRVGDIVYFETYRTGPSHNGIYIGNNQFIHSGSSTGVTVTSMSNSYWSQRYLGARRAN</sequence>
<feature type="compositionally biased region" description="Polar residues" evidence="5">
    <location>
        <begin position="135"/>
        <end position="150"/>
    </location>
</feature>
<gene>
    <name evidence="7" type="ORF">CR194_12760</name>
</gene>
<feature type="region of interest" description="Disordered" evidence="5">
    <location>
        <begin position="208"/>
        <end position="271"/>
    </location>
</feature>
<feature type="region of interest" description="Disordered" evidence="5">
    <location>
        <begin position="327"/>
        <end position="356"/>
    </location>
</feature>
<dbReference type="GO" id="GO:0008234">
    <property type="term" value="F:cysteine-type peptidase activity"/>
    <property type="evidence" value="ECO:0007669"/>
    <property type="project" value="UniProtKB-KW"/>
</dbReference>
<accession>A0A323TSW5</accession>
<keyword evidence="8" id="KW-1185">Reference proteome</keyword>
<dbReference type="OrthoDB" id="9813368at2"/>
<dbReference type="Proteomes" id="UP000248214">
    <property type="component" value="Unassembled WGS sequence"/>
</dbReference>
<dbReference type="InterPro" id="IPR038765">
    <property type="entry name" value="Papain-like_cys_pep_sf"/>
</dbReference>